<evidence type="ECO:0000313" key="1">
    <source>
        <dbReference type="EMBL" id="KAJ8512028.1"/>
    </source>
</evidence>
<proteinExistence type="predicted"/>
<keyword evidence="2" id="KW-1185">Reference proteome</keyword>
<evidence type="ECO:0008006" key="3">
    <source>
        <dbReference type="Google" id="ProtNLM"/>
    </source>
</evidence>
<dbReference type="EMBL" id="JAQQAF010000001">
    <property type="protein sequence ID" value="KAJ8512028.1"/>
    <property type="molecule type" value="Genomic_DNA"/>
</dbReference>
<sequence length="88" mass="10002">MDHRQVNASRLAQAILKAQKSILIQQIEEAEACSLIMNLFGMVVELEEECRRSHIEHGANTATSTENNEIETTLTILFFVAKESKWLE</sequence>
<dbReference type="AlphaFoldDB" id="A0AAV8RXW2"/>
<name>A0AAV8RXW2_ENSVE</name>
<protein>
    <recommendedName>
        <fullName evidence="3">SMARCC C-terminal domain-containing protein</fullName>
    </recommendedName>
</protein>
<dbReference type="Proteomes" id="UP001222027">
    <property type="component" value="Unassembled WGS sequence"/>
</dbReference>
<accession>A0AAV8RXW2</accession>
<gene>
    <name evidence="1" type="ORF">OPV22_002462</name>
</gene>
<evidence type="ECO:0000313" key="2">
    <source>
        <dbReference type="Proteomes" id="UP001222027"/>
    </source>
</evidence>
<comment type="caution">
    <text evidence="1">The sequence shown here is derived from an EMBL/GenBank/DDBJ whole genome shotgun (WGS) entry which is preliminary data.</text>
</comment>
<organism evidence="1 2">
    <name type="scientific">Ensete ventricosum</name>
    <name type="common">Abyssinian banana</name>
    <name type="synonym">Musa ensete</name>
    <dbReference type="NCBI Taxonomy" id="4639"/>
    <lineage>
        <taxon>Eukaryota</taxon>
        <taxon>Viridiplantae</taxon>
        <taxon>Streptophyta</taxon>
        <taxon>Embryophyta</taxon>
        <taxon>Tracheophyta</taxon>
        <taxon>Spermatophyta</taxon>
        <taxon>Magnoliopsida</taxon>
        <taxon>Liliopsida</taxon>
        <taxon>Zingiberales</taxon>
        <taxon>Musaceae</taxon>
        <taxon>Ensete</taxon>
    </lineage>
</organism>
<reference evidence="1 2" key="1">
    <citation type="submission" date="2022-12" db="EMBL/GenBank/DDBJ databases">
        <title>Chromosome-scale assembly of the Ensete ventricosum genome.</title>
        <authorList>
            <person name="Dussert Y."/>
            <person name="Stocks J."/>
            <person name="Wendawek A."/>
            <person name="Woldeyes F."/>
            <person name="Nichols R.A."/>
            <person name="Borrell J.S."/>
        </authorList>
    </citation>
    <scope>NUCLEOTIDE SEQUENCE [LARGE SCALE GENOMIC DNA]</scope>
    <source>
        <strain evidence="2">cv. Maze</strain>
        <tissue evidence="1">Seeds</tissue>
    </source>
</reference>